<feature type="transmembrane region" description="Helical" evidence="1">
    <location>
        <begin position="29"/>
        <end position="47"/>
    </location>
</feature>
<reference evidence="2" key="1">
    <citation type="journal article" date="2020" name="Nature">
        <title>Giant virus diversity and host interactions through global metagenomics.</title>
        <authorList>
            <person name="Schulz F."/>
            <person name="Roux S."/>
            <person name="Paez-Espino D."/>
            <person name="Jungbluth S."/>
            <person name="Walsh D.A."/>
            <person name="Denef V.J."/>
            <person name="McMahon K.D."/>
            <person name="Konstantinidis K.T."/>
            <person name="Eloe-Fadrosh E.A."/>
            <person name="Kyrpides N.C."/>
            <person name="Woyke T."/>
        </authorList>
    </citation>
    <scope>NUCLEOTIDE SEQUENCE</scope>
    <source>
        <strain evidence="2">GVMAG-S-1038524-41</strain>
    </source>
</reference>
<keyword evidence="1" id="KW-1133">Transmembrane helix</keyword>
<evidence type="ECO:0000256" key="1">
    <source>
        <dbReference type="SAM" id="Phobius"/>
    </source>
</evidence>
<proteinExistence type="predicted"/>
<protein>
    <submittedName>
        <fullName evidence="2">Uncharacterized protein</fullName>
    </submittedName>
</protein>
<sequence length="237" mass="27355">MIQTIVDILNNSIIVALMTLPMFTSSKRGLWITLIFAPFVLLVKYILYSRGYLKVFPKFLDIGAIIMTVILLILEYKIDKKDRKIYEKYQDLIKYAGLLIIVIISLIAKNPITSQYRKENVPKSQWDNEQFKKDNVDATKIWVLLIILMGVLSQIPELIGNGKNQLYKLIFSILLPLTIFVIMREYNQKVLPTNYGEAVERSVSELTKNVKQVKETVQKGQVKESLKSDVVQLKKEI</sequence>
<evidence type="ECO:0000313" key="2">
    <source>
        <dbReference type="EMBL" id="QHU07040.1"/>
    </source>
</evidence>
<feature type="transmembrane region" description="Helical" evidence="1">
    <location>
        <begin position="92"/>
        <end position="108"/>
    </location>
</feature>
<feature type="transmembrane region" description="Helical" evidence="1">
    <location>
        <begin position="165"/>
        <end position="183"/>
    </location>
</feature>
<dbReference type="EMBL" id="MN740671">
    <property type="protein sequence ID" value="QHU07040.1"/>
    <property type="molecule type" value="Genomic_DNA"/>
</dbReference>
<feature type="transmembrane region" description="Helical" evidence="1">
    <location>
        <begin position="141"/>
        <end position="159"/>
    </location>
</feature>
<accession>A0A6C0JQT8</accession>
<name>A0A6C0JQT8_9ZZZZ</name>
<keyword evidence="1" id="KW-0472">Membrane</keyword>
<keyword evidence="1" id="KW-0812">Transmembrane</keyword>
<dbReference type="AlphaFoldDB" id="A0A6C0JQT8"/>
<organism evidence="2">
    <name type="scientific">viral metagenome</name>
    <dbReference type="NCBI Taxonomy" id="1070528"/>
    <lineage>
        <taxon>unclassified sequences</taxon>
        <taxon>metagenomes</taxon>
        <taxon>organismal metagenomes</taxon>
    </lineage>
</organism>
<feature type="transmembrane region" description="Helical" evidence="1">
    <location>
        <begin position="59"/>
        <end position="76"/>
    </location>
</feature>